<reference evidence="1 2" key="1">
    <citation type="journal article" date="2011" name="J. Bacteriol.">
        <title>Genome Sequence of Lactobacillus salivarius NIAS840, Isolated from Chicken Intestine.</title>
        <authorList>
            <person name="Ham J.S."/>
            <person name="Kim H.W."/>
            <person name="Seol K.H."/>
            <person name="Jang A."/>
            <person name="Jeong S.G."/>
            <person name="Oh M.H."/>
            <person name="Kim D.H."/>
            <person name="Kang D.K."/>
            <person name="Kim G.B."/>
            <person name="Cha C.J."/>
        </authorList>
    </citation>
    <scope>NUCLEOTIDE SEQUENCE [LARGE SCALE GENOMIC DNA]</scope>
    <source>
        <strain evidence="1 2">NIAS840</strain>
    </source>
</reference>
<proteinExistence type="predicted"/>
<accession>F5VGB1</accession>
<comment type="caution">
    <text evidence="1">The sequence shown here is derived from an EMBL/GenBank/DDBJ whole genome shotgun (WGS) entry which is preliminary data.</text>
</comment>
<name>F5VGB1_9LACO</name>
<organism evidence="1 2">
    <name type="scientific">Ligilactobacillus salivarius NIAS840</name>
    <dbReference type="NCBI Taxonomy" id="1029822"/>
    <lineage>
        <taxon>Bacteria</taxon>
        <taxon>Bacillati</taxon>
        <taxon>Bacillota</taxon>
        <taxon>Bacilli</taxon>
        <taxon>Lactobacillales</taxon>
        <taxon>Lactobacillaceae</taxon>
        <taxon>Ligilactobacillus</taxon>
    </lineage>
</organism>
<evidence type="ECO:0000313" key="2">
    <source>
        <dbReference type="Proteomes" id="UP000006227"/>
    </source>
</evidence>
<dbReference type="PATRIC" id="fig|1029822.3.peg.1825"/>
<protein>
    <submittedName>
        <fullName evidence="1">Uncharacterized protein</fullName>
    </submittedName>
</protein>
<evidence type="ECO:0000313" key="1">
    <source>
        <dbReference type="EMBL" id="EGL98082.1"/>
    </source>
</evidence>
<sequence>MVSIYESIVVINDDYLFYYYLNEMKNTFNKKIKNYKVQKATNIDC</sequence>
<dbReference type="AlphaFoldDB" id="F5VGB1"/>
<dbReference type="EMBL" id="AFMN01000003">
    <property type="protein sequence ID" value="EGL98082.1"/>
    <property type="molecule type" value="Genomic_DNA"/>
</dbReference>
<gene>
    <name evidence="1" type="ORF">NIAS840_01831</name>
</gene>
<dbReference type="Proteomes" id="UP000006227">
    <property type="component" value="Unassembled WGS sequence"/>
</dbReference>